<feature type="binding site" evidence="17">
    <location>
        <position position="18"/>
    </location>
    <ligand>
        <name>ATP</name>
        <dbReference type="ChEBI" id="CHEBI:30616"/>
    </ligand>
</feature>
<evidence type="ECO:0000256" key="9">
    <source>
        <dbReference type="ARBA" id="ARBA00022840"/>
    </source>
</evidence>
<evidence type="ECO:0000313" key="21">
    <source>
        <dbReference type="Proteomes" id="UP000283387"/>
    </source>
</evidence>
<evidence type="ECO:0000256" key="6">
    <source>
        <dbReference type="ARBA" id="ARBA00022692"/>
    </source>
</evidence>
<organism evidence="20 21">
    <name type="scientific">Mangrovibacterium diazotrophicum</name>
    <dbReference type="NCBI Taxonomy" id="1261403"/>
    <lineage>
        <taxon>Bacteria</taxon>
        <taxon>Pseudomonadati</taxon>
        <taxon>Bacteroidota</taxon>
        <taxon>Bacteroidia</taxon>
        <taxon>Marinilabiliales</taxon>
        <taxon>Prolixibacteraceae</taxon>
        <taxon>Mangrovibacterium</taxon>
    </lineage>
</organism>
<keyword evidence="6 19" id="KW-0812">Transmembrane</keyword>
<dbReference type="GO" id="GO:0016301">
    <property type="term" value="F:kinase activity"/>
    <property type="evidence" value="ECO:0007669"/>
    <property type="project" value="UniProtKB-KW"/>
</dbReference>
<feature type="binding site" evidence="18">
    <location>
        <position position="30"/>
    </location>
    <ligand>
        <name>a divalent metal cation</name>
        <dbReference type="ChEBI" id="CHEBI:60240"/>
    </ligand>
</feature>
<dbReference type="GO" id="GO:0005886">
    <property type="term" value="C:plasma membrane"/>
    <property type="evidence" value="ECO:0007669"/>
    <property type="project" value="UniProtKB-SubCell"/>
</dbReference>
<comment type="subcellular location">
    <subcellularLocation>
        <location evidence="1">Cell membrane</location>
        <topology evidence="1">Multi-pass membrane protein</topology>
    </subcellularLocation>
</comment>
<evidence type="ECO:0000256" key="7">
    <source>
        <dbReference type="ARBA" id="ARBA00022741"/>
    </source>
</evidence>
<dbReference type="AlphaFoldDB" id="A0A419W507"/>
<keyword evidence="14" id="KW-1208">Phospholipid metabolism</keyword>
<feature type="binding site" evidence="17">
    <location>
        <position position="30"/>
    </location>
    <ligand>
        <name>ATP</name>
        <dbReference type="ChEBI" id="CHEBI:30616"/>
    </ligand>
</feature>
<dbReference type="OrthoDB" id="1493837at2"/>
<keyword evidence="4" id="KW-0444">Lipid biosynthesis</keyword>
<keyword evidence="21" id="KW-1185">Reference proteome</keyword>
<comment type="similarity">
    <text evidence="2">Belongs to the bacterial diacylglycerol kinase family.</text>
</comment>
<evidence type="ECO:0000256" key="13">
    <source>
        <dbReference type="ARBA" id="ARBA00023209"/>
    </source>
</evidence>
<feature type="transmembrane region" description="Helical" evidence="19">
    <location>
        <begin position="57"/>
        <end position="77"/>
    </location>
</feature>
<dbReference type="InterPro" id="IPR033717">
    <property type="entry name" value="UDPK"/>
</dbReference>
<feature type="transmembrane region" description="Helical" evidence="19">
    <location>
        <begin position="98"/>
        <end position="119"/>
    </location>
</feature>
<evidence type="ECO:0000256" key="15">
    <source>
        <dbReference type="PIRSR" id="PIRSR600829-1"/>
    </source>
</evidence>
<keyword evidence="7 17" id="KW-0547">Nucleotide-binding</keyword>
<evidence type="ECO:0000313" key="20">
    <source>
        <dbReference type="EMBL" id="RKD90516.1"/>
    </source>
</evidence>
<evidence type="ECO:0000256" key="11">
    <source>
        <dbReference type="ARBA" id="ARBA00023098"/>
    </source>
</evidence>
<feature type="binding site" evidence="18">
    <location>
        <position position="78"/>
    </location>
    <ligand>
        <name>a divalent metal cation</name>
        <dbReference type="ChEBI" id="CHEBI:60240"/>
    </ligand>
</feature>
<dbReference type="InterPro" id="IPR000829">
    <property type="entry name" value="DAGK"/>
</dbReference>
<keyword evidence="9 17" id="KW-0067">ATP-binding</keyword>
<dbReference type="PANTHER" id="PTHR34299">
    <property type="entry name" value="DIACYLGLYCEROL KINASE"/>
    <property type="match status" value="1"/>
</dbReference>
<comment type="caution">
    <text evidence="20">The sequence shown here is derived from an EMBL/GenBank/DDBJ whole genome shotgun (WGS) entry which is preliminary data.</text>
</comment>
<evidence type="ECO:0000256" key="16">
    <source>
        <dbReference type="PIRSR" id="PIRSR600829-2"/>
    </source>
</evidence>
<keyword evidence="8 20" id="KW-0418">Kinase</keyword>
<dbReference type="Gene3D" id="1.10.287.3610">
    <property type="match status" value="1"/>
</dbReference>
<dbReference type="GO" id="GO:0008654">
    <property type="term" value="P:phospholipid biosynthetic process"/>
    <property type="evidence" value="ECO:0007669"/>
    <property type="project" value="UniProtKB-KW"/>
</dbReference>
<gene>
    <name evidence="20" type="ORF">BC643_0856</name>
</gene>
<evidence type="ECO:0000256" key="12">
    <source>
        <dbReference type="ARBA" id="ARBA00023136"/>
    </source>
</evidence>
<evidence type="ECO:0000256" key="18">
    <source>
        <dbReference type="PIRSR" id="PIRSR600829-4"/>
    </source>
</evidence>
<feature type="active site" description="Proton acceptor" evidence="15">
    <location>
        <position position="71"/>
    </location>
</feature>
<keyword evidence="12 19" id="KW-0472">Membrane</keyword>
<comment type="cofactor">
    <cofactor evidence="18">
        <name>Mg(2+)</name>
        <dbReference type="ChEBI" id="CHEBI:18420"/>
    </cofactor>
    <text evidence="18">Mn(2+), Zn(2+), Cd(2+) and Co(2+) support activity to lesser extents.</text>
</comment>
<keyword evidence="10 19" id="KW-1133">Transmembrane helix</keyword>
<feature type="transmembrane region" description="Helical" evidence="19">
    <location>
        <begin position="33"/>
        <end position="51"/>
    </location>
</feature>
<keyword evidence="13" id="KW-0594">Phospholipid biosynthesis</keyword>
<evidence type="ECO:0000256" key="10">
    <source>
        <dbReference type="ARBA" id="ARBA00022989"/>
    </source>
</evidence>
<keyword evidence="18" id="KW-0460">Magnesium</keyword>
<feature type="binding site" evidence="17">
    <location>
        <begin position="96"/>
        <end position="97"/>
    </location>
    <ligand>
        <name>ATP</name>
        <dbReference type="ChEBI" id="CHEBI:30616"/>
    </ligand>
</feature>
<evidence type="ECO:0000256" key="14">
    <source>
        <dbReference type="ARBA" id="ARBA00023264"/>
    </source>
</evidence>
<evidence type="ECO:0000256" key="19">
    <source>
        <dbReference type="SAM" id="Phobius"/>
    </source>
</evidence>
<keyword evidence="18" id="KW-0479">Metal-binding</keyword>
<evidence type="ECO:0000256" key="1">
    <source>
        <dbReference type="ARBA" id="ARBA00004651"/>
    </source>
</evidence>
<protein>
    <submittedName>
        <fullName evidence="20">Undecaprenol kinase/diacylglycerol kinase (ATP)</fullName>
    </submittedName>
</protein>
<dbReference type="GO" id="GO:0005524">
    <property type="term" value="F:ATP binding"/>
    <property type="evidence" value="ECO:0007669"/>
    <property type="project" value="UniProtKB-KW"/>
</dbReference>
<keyword evidence="3" id="KW-1003">Cell membrane</keyword>
<evidence type="ECO:0000256" key="17">
    <source>
        <dbReference type="PIRSR" id="PIRSR600829-3"/>
    </source>
</evidence>
<sequence length="126" mass="13732">MKEKVPFSLKHRMRAFKYALNGLKILIGEEHNARIHLSVTVVVILAAIALRVSSGEWLALILVIALVFSLEAINSALENLCNFVQPDLHESIKRIKDLSAGAVFIAAAAAVAVGLIIFVPKVIEHL</sequence>
<dbReference type="CDD" id="cd14265">
    <property type="entry name" value="UDPK_IM_like"/>
    <property type="match status" value="1"/>
</dbReference>
<evidence type="ECO:0000256" key="5">
    <source>
        <dbReference type="ARBA" id="ARBA00022679"/>
    </source>
</evidence>
<dbReference type="EMBL" id="RAPN01000001">
    <property type="protein sequence ID" value="RKD90516.1"/>
    <property type="molecule type" value="Genomic_DNA"/>
</dbReference>
<dbReference type="Proteomes" id="UP000283387">
    <property type="component" value="Unassembled WGS sequence"/>
</dbReference>
<accession>A0A419W507</accession>
<keyword evidence="11" id="KW-0443">Lipid metabolism</keyword>
<proteinExistence type="inferred from homology"/>
<dbReference type="InterPro" id="IPR036945">
    <property type="entry name" value="DAGK_sf"/>
</dbReference>
<dbReference type="Pfam" id="PF01219">
    <property type="entry name" value="DAGK_prokar"/>
    <property type="match status" value="1"/>
</dbReference>
<evidence type="ECO:0000256" key="8">
    <source>
        <dbReference type="ARBA" id="ARBA00022777"/>
    </source>
</evidence>
<feature type="binding site" evidence="16">
    <location>
        <position position="71"/>
    </location>
    <ligand>
        <name>substrate</name>
    </ligand>
</feature>
<evidence type="ECO:0000256" key="3">
    <source>
        <dbReference type="ARBA" id="ARBA00022475"/>
    </source>
</evidence>
<dbReference type="PANTHER" id="PTHR34299:SF1">
    <property type="entry name" value="DIACYLGLYCEROL KINASE"/>
    <property type="match status" value="1"/>
</dbReference>
<keyword evidence="5" id="KW-0808">Transferase</keyword>
<evidence type="ECO:0000256" key="2">
    <source>
        <dbReference type="ARBA" id="ARBA00005967"/>
    </source>
</evidence>
<name>A0A419W507_9BACT</name>
<reference evidence="20 21" key="1">
    <citation type="submission" date="2018-09" db="EMBL/GenBank/DDBJ databases">
        <title>Genomic Encyclopedia of Archaeal and Bacterial Type Strains, Phase II (KMG-II): from individual species to whole genera.</title>
        <authorList>
            <person name="Goeker M."/>
        </authorList>
    </citation>
    <scope>NUCLEOTIDE SEQUENCE [LARGE SCALE GENOMIC DNA]</scope>
    <source>
        <strain evidence="20 21">DSM 27148</strain>
    </source>
</reference>
<evidence type="ECO:0000256" key="4">
    <source>
        <dbReference type="ARBA" id="ARBA00022516"/>
    </source>
</evidence>
<dbReference type="GO" id="GO:0046872">
    <property type="term" value="F:metal ion binding"/>
    <property type="evidence" value="ECO:0007669"/>
    <property type="project" value="UniProtKB-KW"/>
</dbReference>
<feature type="binding site" evidence="17">
    <location>
        <position position="78"/>
    </location>
    <ligand>
        <name>ATP</name>
        <dbReference type="ChEBI" id="CHEBI:30616"/>
    </ligand>
</feature>